<evidence type="ECO:0000313" key="4">
    <source>
        <dbReference type="Proteomes" id="UP001344447"/>
    </source>
</evidence>
<feature type="transmembrane region" description="Helical" evidence="2">
    <location>
        <begin position="12"/>
        <end position="35"/>
    </location>
</feature>
<comment type="caution">
    <text evidence="3">The sequence shown here is derived from an EMBL/GenBank/DDBJ whole genome shotgun (WGS) entry which is preliminary data.</text>
</comment>
<feature type="compositionally biased region" description="Low complexity" evidence="1">
    <location>
        <begin position="318"/>
        <end position="339"/>
    </location>
</feature>
<dbReference type="Proteomes" id="UP001344447">
    <property type="component" value="Unassembled WGS sequence"/>
</dbReference>
<name>A0AAN7U793_9MYCE</name>
<sequence length="384" mass="44241">MVKDYVSSLSKASVSILMFLSFLFILKISYIYIYEKKKSTAATVKKLIHFFVFIYILLIMILNYIQFEIYYYNPAIWTIFYKVIYNICGFLFTSSFILLLTYWIGMITDIFQIRKGAIFTKYTGPVFMVVQFTNFVIKLLTIISNARLFYLQTRLDLEKASIYYDFFVNIFVLIILVVFIVVNLYIFNKKVRRRIKIFTVIAAVVGSTFFVLTLIRVFIYYDSDRYSFATLILVSALCLEVIFVIYPIRIDVIKNKHINKFFGLFYIGYSKETKQETHSSYKKSQHPGANGATHVDGVHNEKETVISMDDLTSTTCTNTNTTNNKGGCDNTNNTNTTTSPLESQSLNTNSTPNTCADSIDNNINNSNLQQNQNESINPPNELNV</sequence>
<feature type="transmembrane region" description="Helical" evidence="2">
    <location>
        <begin position="79"/>
        <end position="105"/>
    </location>
</feature>
<protein>
    <submittedName>
        <fullName evidence="3">Uncharacterized protein</fullName>
    </submittedName>
</protein>
<reference evidence="3 4" key="1">
    <citation type="submission" date="2023-11" db="EMBL/GenBank/DDBJ databases">
        <title>Dfirmibasis_genome.</title>
        <authorList>
            <person name="Edelbroek B."/>
            <person name="Kjellin J."/>
            <person name="Jerlstrom-Hultqvist J."/>
            <person name="Soderbom F."/>
        </authorList>
    </citation>
    <scope>NUCLEOTIDE SEQUENCE [LARGE SCALE GENOMIC DNA]</scope>
    <source>
        <strain evidence="3 4">TNS-C-14</strain>
    </source>
</reference>
<feature type="transmembrane region" description="Helical" evidence="2">
    <location>
        <begin position="47"/>
        <end position="67"/>
    </location>
</feature>
<feature type="region of interest" description="Disordered" evidence="1">
    <location>
        <begin position="318"/>
        <end position="384"/>
    </location>
</feature>
<feature type="region of interest" description="Disordered" evidence="1">
    <location>
        <begin position="277"/>
        <end position="296"/>
    </location>
</feature>
<feature type="compositionally biased region" description="Low complexity" evidence="1">
    <location>
        <begin position="358"/>
        <end position="377"/>
    </location>
</feature>
<evidence type="ECO:0000256" key="1">
    <source>
        <dbReference type="SAM" id="MobiDB-lite"/>
    </source>
</evidence>
<feature type="transmembrane region" description="Helical" evidence="2">
    <location>
        <begin position="227"/>
        <end position="248"/>
    </location>
</feature>
<feature type="transmembrane region" description="Helical" evidence="2">
    <location>
        <begin position="198"/>
        <end position="221"/>
    </location>
</feature>
<dbReference type="AlphaFoldDB" id="A0AAN7U793"/>
<evidence type="ECO:0000256" key="2">
    <source>
        <dbReference type="SAM" id="Phobius"/>
    </source>
</evidence>
<feature type="transmembrane region" description="Helical" evidence="2">
    <location>
        <begin position="126"/>
        <end position="146"/>
    </location>
</feature>
<feature type="compositionally biased region" description="Polar residues" evidence="1">
    <location>
        <begin position="340"/>
        <end position="356"/>
    </location>
</feature>
<dbReference type="EMBL" id="JAVFKY010000004">
    <property type="protein sequence ID" value="KAK5577053.1"/>
    <property type="molecule type" value="Genomic_DNA"/>
</dbReference>
<feature type="transmembrane region" description="Helical" evidence="2">
    <location>
        <begin position="166"/>
        <end position="186"/>
    </location>
</feature>
<keyword evidence="2" id="KW-0472">Membrane</keyword>
<evidence type="ECO:0000313" key="3">
    <source>
        <dbReference type="EMBL" id="KAK5577053.1"/>
    </source>
</evidence>
<accession>A0AAN7U793</accession>
<keyword evidence="2" id="KW-1133">Transmembrane helix</keyword>
<organism evidence="3 4">
    <name type="scientific">Dictyostelium firmibasis</name>
    <dbReference type="NCBI Taxonomy" id="79012"/>
    <lineage>
        <taxon>Eukaryota</taxon>
        <taxon>Amoebozoa</taxon>
        <taxon>Evosea</taxon>
        <taxon>Eumycetozoa</taxon>
        <taxon>Dictyostelia</taxon>
        <taxon>Dictyosteliales</taxon>
        <taxon>Dictyosteliaceae</taxon>
        <taxon>Dictyostelium</taxon>
    </lineage>
</organism>
<keyword evidence="4" id="KW-1185">Reference proteome</keyword>
<keyword evidence="2" id="KW-0812">Transmembrane</keyword>
<gene>
    <name evidence="3" type="ORF">RB653_001990</name>
</gene>
<proteinExistence type="predicted"/>